<dbReference type="EMBL" id="JAPHNI010000507">
    <property type="protein sequence ID" value="KAJ8110358.1"/>
    <property type="molecule type" value="Genomic_DNA"/>
</dbReference>
<protein>
    <submittedName>
        <fullName evidence="1">Uncharacterized protein</fullName>
    </submittedName>
</protein>
<gene>
    <name evidence="1" type="ORF">OPT61_g6782</name>
</gene>
<dbReference type="Proteomes" id="UP001153331">
    <property type="component" value="Unassembled WGS sequence"/>
</dbReference>
<keyword evidence="2" id="KW-1185">Reference proteome</keyword>
<evidence type="ECO:0000313" key="1">
    <source>
        <dbReference type="EMBL" id="KAJ8110358.1"/>
    </source>
</evidence>
<organism evidence="1 2">
    <name type="scientific">Boeremia exigua</name>
    <dbReference type="NCBI Taxonomy" id="749465"/>
    <lineage>
        <taxon>Eukaryota</taxon>
        <taxon>Fungi</taxon>
        <taxon>Dikarya</taxon>
        <taxon>Ascomycota</taxon>
        <taxon>Pezizomycotina</taxon>
        <taxon>Dothideomycetes</taxon>
        <taxon>Pleosporomycetidae</taxon>
        <taxon>Pleosporales</taxon>
        <taxon>Pleosporineae</taxon>
        <taxon>Didymellaceae</taxon>
        <taxon>Boeremia</taxon>
    </lineage>
</organism>
<sequence>MSDSTSQPPDTKMEVNDDLDQSVENEINHDATQADAMNLDGATDDAPTANGLPEAAATFEQRIPAKKDATLREFLGKMDEYAPIIPDAVTNYYLTRAGLPPPPQTSQHLARLLALATQKFIADIAADAYQFSRIRSSNTTSNNPMGGLGGAAGAPGTAAPAQGGKDTGSKAKDYNLGIQRPGYGGGGQGGSQGRTVLTMEDLGMAVGEYGVNIKRGEFYRRSPASIYSWSASLYCNPGGKPATLRAVHDATTSAGHAARRVTQPANRGGQTDRGTGADTIRILVATDSHVGYNERDAYRQDDSWKTFDEVMSLAKEHDVDMVLHAGDLFHENKPSRKSMYHVMRSIRQNCLGEKPCELEMLSDASENFGGIFDHVNYEDEDINVAIPVFAIHGNHDDPSGQGSFSPLDLLQASGLVNYFGRTPEVDKIAVKPVLLQKGRTKLALYGLSNVRDERLFHTWRDGNVKFFQPGTQKDEWFNLMSVHQNHHAYTPTSYLPESFLPQFMDLVVWGHEHECLIEPRYNPEMGFHVMQPGSSVATSLMPGEAVPKHIAILSVTGKEFTCETIRLRTVRPFIMKEIVLAEEKEIKEKELWRMSDNRAKITQYLNRIVEDLIEQAKREWLELQDDREENEEVEIPRPLVRLRVEYTAPQPGEFHVENPQRFSNRFMNRVANVNDVVQFHRKKKAPTRTVKNQADMPDESVMAEMTLSTVGVDKLVKEFLAAQSLTILPQNSFGDAVSQFVNKDDKHAMEQFVNESLKNQLKHLMETNEVDASEIVNEMEQYRSQLEDLFASGQLKKTRKAKTKPKPATWDSEEDGPWKDHPEAIIHSDNEAEKDGNNLAALPTRKPAARGRAKASGVTRQTAATTKKAAAAAKSTRGQRKVVAEEEEDEQEEDAIMISDDDEDSAEDLFVKPTKKTSAKTSASTTKAPARAKSPAKKPSGSARTRATAASKQTTLNFSQPSTQRSQPVRGTASRGKRAAEPSDDEISDDDDDAFEPVATTRAARRSTAIAEGGAAERWPKLPFPAPLLRSHNTPIRLPSSCPSSFASQAFAFLDSCHSIFTSPCSHLDQSHSTEFFSAGRTLTEHECTSRHAPVKGDGPYFMAPAYKVEELLALRDSVSESAVSLDRFADEDVIKEHVLRPSASAQLIGRRSDRSLRIFAPRATTVEVPREITPIAVSTTASTTNLKRPSPSPSVKRGKAEQLLKEHGSPPGLRVTAGGRIVPGDLQPLGLRPNFNIYHHQALRAAPGSAMATQSQNLSNGPAHIEIVGGQPVIVVGDRMFALPAVNSGPTVPTSTPMADETLTKQVNDSGSLNSQVALPGLSFNPSRSIGQVSFEGADVSTLKAQQAVKKQELRAVEQTEVLQSGHQTEAWRASMIEKKKSLIVELDTLRKHIAALEPDPATANQQKVSSAPVGAMTAPTPFSSFVPPYQQALTQPVHSYAATETYTPMMMYQPPFGPYPGFPSVDPAPFVPPVHSHTQSPGSTNRRSRAIEIKAPHKESEKQASSTLDPKSPTYEPKHDLVHDTIPPTPSPNKRSPWLQQGTAQSDVQPARTLSNKPSLSSVDTTDFFPTNTHEHSSTRVAPAINVAQSIQDEDRMVPATPDKSWPASPWNESNASRPRNNEPAPKIGSWPEAFGKPFYRSPLKQEAVNRLSESSRDRTAQAGSSVHTASSNTMLTQDHSQQPSATEELWPFNMTNARTHIPSTYQEGFQAGYDHFGMPDSTEVLQGYIQGLLSFLADSFNKRHSSTSGRELQPHNVDYRTSSLQGLVAASTPHDSAVGVKFSRPDAPASSQENVRNVLGGGALSSRRDSAYSFRGTVHHAPASVAPGMDVTHESRHDNGSSAKHLNPTGLRSETVTNGYRDVSAYPTSEFGMGRTVEKGTASYSSVHAANKGFGQQNTANQLANRTNMNRQTLQRFYPAHKDVGPSGFGGSSIPATRPFANNRISGLDGAMDDLADLVMETSVDGRHSPVKRTSGTSRALSAVDAEEAGASCFKAGGGGKSKQKMTCSPTKAPGSAQDNMGSSRANTPGSPKKSGEHSPAKAKLEQVTNRFRRSKKEETRGMSSEEKVKRSEKWRKRFDALKQTEKAEIEAYREEESGRNGARR</sequence>
<evidence type="ECO:0000313" key="2">
    <source>
        <dbReference type="Proteomes" id="UP001153331"/>
    </source>
</evidence>
<accession>A0ACC2I5Y4</accession>
<reference evidence="1" key="1">
    <citation type="submission" date="2022-11" db="EMBL/GenBank/DDBJ databases">
        <title>Genome Sequence of Boeremia exigua.</title>
        <authorList>
            <person name="Buettner E."/>
        </authorList>
    </citation>
    <scope>NUCLEOTIDE SEQUENCE</scope>
    <source>
        <strain evidence="1">CU02</strain>
    </source>
</reference>
<name>A0ACC2I5Y4_9PLEO</name>
<comment type="caution">
    <text evidence="1">The sequence shown here is derived from an EMBL/GenBank/DDBJ whole genome shotgun (WGS) entry which is preliminary data.</text>
</comment>
<proteinExistence type="predicted"/>